<evidence type="ECO:0000256" key="1">
    <source>
        <dbReference type="ARBA" id="ARBA00007365"/>
    </source>
</evidence>
<feature type="chain" id="PRO_5006513278" description="Peptidyl-prolyl cis-trans isomerase" evidence="4">
    <location>
        <begin position="29"/>
        <end position="203"/>
    </location>
</feature>
<feature type="signal peptide" evidence="4">
    <location>
        <begin position="1"/>
        <end position="28"/>
    </location>
</feature>
<dbReference type="PRINTS" id="PR00153">
    <property type="entry name" value="CSAPPISMRASE"/>
</dbReference>
<dbReference type="InterPro" id="IPR029000">
    <property type="entry name" value="Cyclophilin-like_dom_sf"/>
</dbReference>
<keyword evidence="2 4" id="KW-0697">Rotamase</keyword>
<sequence length="203" mass="22293">MKIFSGLLFILVSTLVSTMACYLPPAAAEIQPDNMFPRVKMVTSHGDIVVELHRHRAPLTVKNFLKYVEAGSYNGTIFHRIVPGFVVQGGGYDAEFTPLTTFNPIPNESGNGLKNSYGTIAMARESDPHSATRQFFFNSGDNESLDPSTKGWGYAVFGWVVEGQSNLDAIAEVESAPWHEATGWQDVPVEPPVLLRIEVLPKP</sequence>
<dbReference type="PROSITE" id="PS50072">
    <property type="entry name" value="CSA_PPIASE_2"/>
    <property type="match status" value="1"/>
</dbReference>
<dbReference type="PROSITE" id="PS00170">
    <property type="entry name" value="CSA_PPIASE_1"/>
    <property type="match status" value="1"/>
</dbReference>
<gene>
    <name evidence="6" type="ORF">IDSA_02480</name>
</gene>
<proteinExistence type="inferred from homology"/>
<dbReference type="STRING" id="435908.IDSA_02480"/>
<dbReference type="OrthoDB" id="9807797at2"/>
<evidence type="ECO:0000313" key="7">
    <source>
        <dbReference type="Proteomes" id="UP000054363"/>
    </source>
</evidence>
<accession>A0A094IV81</accession>
<keyword evidence="4" id="KW-0732">Signal</keyword>
<dbReference type="Pfam" id="PF00160">
    <property type="entry name" value="Pro_isomerase"/>
    <property type="match status" value="1"/>
</dbReference>
<comment type="caution">
    <text evidence="6">The sequence shown here is derived from an EMBL/GenBank/DDBJ whole genome shotgun (WGS) entry which is preliminary data.</text>
</comment>
<comment type="function">
    <text evidence="4">PPIases accelerate the folding of proteins. It catalyzes the cis-trans isomerization of proline imidic peptide bonds in oligopeptides.</text>
</comment>
<dbReference type="Gene3D" id="2.40.100.10">
    <property type="entry name" value="Cyclophilin-like"/>
    <property type="match status" value="1"/>
</dbReference>
<dbReference type="GO" id="GO:0003755">
    <property type="term" value="F:peptidyl-prolyl cis-trans isomerase activity"/>
    <property type="evidence" value="ECO:0007669"/>
    <property type="project" value="UniProtKB-UniRule"/>
</dbReference>
<evidence type="ECO:0000256" key="2">
    <source>
        <dbReference type="ARBA" id="ARBA00023110"/>
    </source>
</evidence>
<dbReference type="Proteomes" id="UP000054363">
    <property type="component" value="Unassembled WGS sequence"/>
</dbReference>
<dbReference type="PROSITE" id="PS51257">
    <property type="entry name" value="PROKAR_LIPOPROTEIN"/>
    <property type="match status" value="1"/>
</dbReference>
<protein>
    <recommendedName>
        <fullName evidence="4">Peptidyl-prolyl cis-trans isomerase</fullName>
        <shortName evidence="4">PPIase</shortName>
        <ecNumber evidence="4">5.2.1.8</ecNumber>
    </recommendedName>
</protein>
<dbReference type="RefSeq" id="WP_034773933.1">
    <property type="nucleotide sequence ID" value="NZ_JPER01000001.1"/>
</dbReference>
<keyword evidence="3 4" id="KW-0413">Isomerase</keyword>
<name>A0A094IV81_9GAMM</name>
<dbReference type="eggNOG" id="COG0652">
    <property type="taxonomic scope" value="Bacteria"/>
</dbReference>
<evidence type="ECO:0000259" key="5">
    <source>
        <dbReference type="PROSITE" id="PS50072"/>
    </source>
</evidence>
<organism evidence="6 7">
    <name type="scientific">Pseudidiomarina salinarum</name>
    <dbReference type="NCBI Taxonomy" id="435908"/>
    <lineage>
        <taxon>Bacteria</taxon>
        <taxon>Pseudomonadati</taxon>
        <taxon>Pseudomonadota</taxon>
        <taxon>Gammaproteobacteria</taxon>
        <taxon>Alteromonadales</taxon>
        <taxon>Idiomarinaceae</taxon>
        <taxon>Pseudidiomarina</taxon>
    </lineage>
</organism>
<dbReference type="SUPFAM" id="SSF50891">
    <property type="entry name" value="Cyclophilin-like"/>
    <property type="match status" value="1"/>
</dbReference>
<dbReference type="AlphaFoldDB" id="A0A094IV81"/>
<feature type="domain" description="PPIase cyclophilin-type" evidence="5">
    <location>
        <begin position="35"/>
        <end position="199"/>
    </location>
</feature>
<evidence type="ECO:0000256" key="4">
    <source>
        <dbReference type="RuleBase" id="RU363019"/>
    </source>
</evidence>
<dbReference type="InterPro" id="IPR002130">
    <property type="entry name" value="Cyclophilin-type_PPIase_dom"/>
</dbReference>
<dbReference type="CDD" id="cd01920">
    <property type="entry name" value="cyclophilin_EcCYP_like"/>
    <property type="match status" value="1"/>
</dbReference>
<comment type="similarity">
    <text evidence="1 4">Belongs to the cyclophilin-type PPIase family.</text>
</comment>
<dbReference type="InterPro" id="IPR044665">
    <property type="entry name" value="E_coli_cyclophilin_A-like"/>
</dbReference>
<dbReference type="GO" id="GO:0006457">
    <property type="term" value="P:protein folding"/>
    <property type="evidence" value="ECO:0007669"/>
    <property type="project" value="InterPro"/>
</dbReference>
<dbReference type="InterPro" id="IPR020892">
    <property type="entry name" value="Cyclophilin-type_PPIase_CS"/>
</dbReference>
<evidence type="ECO:0000256" key="3">
    <source>
        <dbReference type="ARBA" id="ARBA00023235"/>
    </source>
</evidence>
<comment type="catalytic activity">
    <reaction evidence="4">
        <text>[protein]-peptidylproline (omega=180) = [protein]-peptidylproline (omega=0)</text>
        <dbReference type="Rhea" id="RHEA:16237"/>
        <dbReference type="Rhea" id="RHEA-COMP:10747"/>
        <dbReference type="Rhea" id="RHEA-COMP:10748"/>
        <dbReference type="ChEBI" id="CHEBI:83833"/>
        <dbReference type="ChEBI" id="CHEBI:83834"/>
        <dbReference type="EC" id="5.2.1.8"/>
    </reaction>
</comment>
<dbReference type="EC" id="5.2.1.8" evidence="4"/>
<reference evidence="6 7" key="1">
    <citation type="submission" date="2014-06" db="EMBL/GenBank/DDBJ databases">
        <title>The draft genome sequence of Idiomarina salinarum ISL-52.</title>
        <authorList>
            <person name="Du J."/>
            <person name="Shao Z."/>
        </authorList>
    </citation>
    <scope>NUCLEOTIDE SEQUENCE [LARGE SCALE GENOMIC DNA]</scope>
    <source>
        <strain evidence="6 7">ISL-52</strain>
    </source>
</reference>
<dbReference type="PANTHER" id="PTHR43246">
    <property type="entry name" value="PEPTIDYL-PROLYL CIS-TRANS ISOMERASE CYP38, CHLOROPLASTIC"/>
    <property type="match status" value="1"/>
</dbReference>
<keyword evidence="7" id="KW-1185">Reference proteome</keyword>
<evidence type="ECO:0000313" key="6">
    <source>
        <dbReference type="EMBL" id="KFZ31590.1"/>
    </source>
</evidence>
<dbReference type="EMBL" id="JPER01000001">
    <property type="protein sequence ID" value="KFZ31590.1"/>
    <property type="molecule type" value="Genomic_DNA"/>
</dbReference>